<evidence type="ECO:0000313" key="2">
    <source>
        <dbReference type="EMBL" id="MBV7269796.1"/>
    </source>
</evidence>
<gene>
    <name evidence="2" type="ORF">KCG49_11420</name>
</gene>
<proteinExistence type="predicted"/>
<dbReference type="EMBL" id="JAGSPD010000009">
    <property type="protein sequence ID" value="MBV7269796.1"/>
    <property type="molecule type" value="Genomic_DNA"/>
</dbReference>
<organism evidence="2 3">
    <name type="scientific">Winogradskyella luteola</name>
    <dbReference type="NCBI Taxonomy" id="2828330"/>
    <lineage>
        <taxon>Bacteria</taxon>
        <taxon>Pseudomonadati</taxon>
        <taxon>Bacteroidota</taxon>
        <taxon>Flavobacteriia</taxon>
        <taxon>Flavobacteriales</taxon>
        <taxon>Flavobacteriaceae</taxon>
        <taxon>Winogradskyella</taxon>
    </lineage>
</organism>
<accession>A0A9X1F9Y9</accession>
<protein>
    <submittedName>
        <fullName evidence="2">DUF5103 domain-containing protein</fullName>
    </submittedName>
</protein>
<reference evidence="2" key="1">
    <citation type="submission" date="2021-04" db="EMBL/GenBank/DDBJ databases">
        <authorList>
            <person name="Pira H."/>
            <person name="Risdian C."/>
            <person name="Wink J."/>
        </authorList>
    </citation>
    <scope>NUCLEOTIDE SEQUENCE</scope>
    <source>
        <strain evidence="2">WHY3</strain>
    </source>
</reference>
<dbReference type="Proteomes" id="UP001138894">
    <property type="component" value="Unassembled WGS sequence"/>
</dbReference>
<keyword evidence="3" id="KW-1185">Reference proteome</keyword>
<comment type="caution">
    <text evidence="2">The sequence shown here is derived from an EMBL/GenBank/DDBJ whole genome shotgun (WGS) entry which is preliminary data.</text>
</comment>
<dbReference type="InterPro" id="IPR031345">
    <property type="entry name" value="T9SS_Plug_N"/>
</dbReference>
<sequence length="416" mass="48592">MKKNFYSILLLLLFPTLLLSQVVEVSPPDFIKTIKFKSNTTQGQLPILKLGEPLILEFDALNANEEDFYYVIEYFNFDWTPSILVKGEYLRGLDNQRILEYYNSFNTYQVYSHYKLQIPNIQTRGLLKSGNYMISIYDEYDELMFSRKFMIYEDLVNVGVRVKRSRDVRVIAEKQSVDLVVATNSINFNNPLETIKTLIIQNNNLNTSIDNLKPQYTLGNELIYRYDTESAFWGGNEYFWFENKDVRTSNVGVQFIDLKDIYQSYLYPNVSRDGQPYTYNPDLNGNFQVTAADRLDTDIEADYTMVHFSLLQEELKGKDIHVYGNFNAFAIEPLTRMEFNPESGEYEVSFRLKQGFYNYKYVVVDKETGELDEGAISGDYWQTENNYKVLVYYRDLGARYDKLIGYGEATSVDISN</sequence>
<dbReference type="AlphaFoldDB" id="A0A9X1F9Y9"/>
<feature type="domain" description="Type 9 secretion system plug protein N-terminal" evidence="1">
    <location>
        <begin position="31"/>
        <end position="153"/>
    </location>
</feature>
<evidence type="ECO:0000259" key="1">
    <source>
        <dbReference type="Pfam" id="PF17116"/>
    </source>
</evidence>
<evidence type="ECO:0000313" key="3">
    <source>
        <dbReference type="Proteomes" id="UP001138894"/>
    </source>
</evidence>
<name>A0A9X1F9Y9_9FLAO</name>
<dbReference type="Pfam" id="PF17116">
    <property type="entry name" value="T9SS_plug_1st"/>
    <property type="match status" value="1"/>
</dbReference>